<evidence type="ECO:0000256" key="1">
    <source>
        <dbReference type="SAM" id="MobiDB-lite"/>
    </source>
</evidence>
<keyword evidence="3" id="KW-1185">Reference proteome</keyword>
<dbReference type="Proteomes" id="UP000826195">
    <property type="component" value="Unassembled WGS sequence"/>
</dbReference>
<protein>
    <submittedName>
        <fullName evidence="2">Uncharacterized protein</fullName>
    </submittedName>
</protein>
<evidence type="ECO:0000313" key="2">
    <source>
        <dbReference type="EMBL" id="KAH0561245.1"/>
    </source>
</evidence>
<dbReference type="AlphaFoldDB" id="A0AAV7IHW8"/>
<reference evidence="2 3" key="1">
    <citation type="journal article" date="2021" name="J. Hered.">
        <title>A chromosome-level genome assembly of the parasitoid wasp, Cotesia glomerata (Hymenoptera: Braconidae).</title>
        <authorList>
            <person name="Pinto B.J."/>
            <person name="Weis J.J."/>
            <person name="Gamble T."/>
            <person name="Ode P.J."/>
            <person name="Paul R."/>
            <person name="Zaspel J.M."/>
        </authorList>
    </citation>
    <scope>NUCLEOTIDE SEQUENCE [LARGE SCALE GENOMIC DNA]</scope>
    <source>
        <strain evidence="2">CgM1</strain>
    </source>
</reference>
<proteinExistence type="predicted"/>
<feature type="compositionally biased region" description="Acidic residues" evidence="1">
    <location>
        <begin position="100"/>
        <end position="113"/>
    </location>
</feature>
<sequence length="136" mass="15256">MAHFAKCDINHPYYAIAAFRMTQKPENRPVTVGSIYWKFVAHNFIHKRIQDSDGGFFENLGTLLAEKVRAQELAEGPLPIKSDKSDEEEDVVSEGGSIEEPTEALLESDSDRDENERALDIVIGSVGWNVSLDYIN</sequence>
<gene>
    <name evidence="2" type="ORF">KQX54_015185</name>
</gene>
<accession>A0AAV7IHW8</accession>
<organism evidence="2 3">
    <name type="scientific">Cotesia glomerata</name>
    <name type="common">Lepidopteran parasitic wasp</name>
    <name type="synonym">Apanteles glomeratus</name>
    <dbReference type="NCBI Taxonomy" id="32391"/>
    <lineage>
        <taxon>Eukaryota</taxon>
        <taxon>Metazoa</taxon>
        <taxon>Ecdysozoa</taxon>
        <taxon>Arthropoda</taxon>
        <taxon>Hexapoda</taxon>
        <taxon>Insecta</taxon>
        <taxon>Pterygota</taxon>
        <taxon>Neoptera</taxon>
        <taxon>Endopterygota</taxon>
        <taxon>Hymenoptera</taxon>
        <taxon>Apocrita</taxon>
        <taxon>Ichneumonoidea</taxon>
        <taxon>Braconidae</taxon>
        <taxon>Microgastrinae</taxon>
        <taxon>Cotesia</taxon>
    </lineage>
</organism>
<feature type="region of interest" description="Disordered" evidence="1">
    <location>
        <begin position="75"/>
        <end position="113"/>
    </location>
</feature>
<evidence type="ECO:0000313" key="3">
    <source>
        <dbReference type="Proteomes" id="UP000826195"/>
    </source>
</evidence>
<dbReference type="EMBL" id="JAHXZJ010000374">
    <property type="protein sequence ID" value="KAH0561245.1"/>
    <property type="molecule type" value="Genomic_DNA"/>
</dbReference>
<name>A0AAV7IHW8_COTGL</name>
<comment type="caution">
    <text evidence="2">The sequence shown here is derived from an EMBL/GenBank/DDBJ whole genome shotgun (WGS) entry which is preliminary data.</text>
</comment>